<dbReference type="InterPro" id="IPR036388">
    <property type="entry name" value="WH-like_DNA-bd_sf"/>
</dbReference>
<evidence type="ECO:0000313" key="2">
    <source>
        <dbReference type="EMBL" id="QDP98789.1"/>
    </source>
</evidence>
<keyword evidence="3" id="KW-1185">Reference proteome</keyword>
<evidence type="ECO:0000259" key="1">
    <source>
        <dbReference type="PROSITE" id="PS50995"/>
    </source>
</evidence>
<dbReference type="InterPro" id="IPR039422">
    <property type="entry name" value="MarR/SlyA-like"/>
</dbReference>
<dbReference type="EMBL" id="CP041692">
    <property type="protein sequence ID" value="QDP98789.1"/>
    <property type="molecule type" value="Genomic_DNA"/>
</dbReference>
<dbReference type="OrthoDB" id="122135at2"/>
<dbReference type="PROSITE" id="PS50995">
    <property type="entry name" value="HTH_MARR_2"/>
    <property type="match status" value="1"/>
</dbReference>
<dbReference type="PANTHER" id="PTHR33164:SF57">
    <property type="entry name" value="MARR-FAMILY TRANSCRIPTIONAL REGULATOR"/>
    <property type="match status" value="1"/>
</dbReference>
<dbReference type="KEGG" id="mik:FOE78_13270"/>
<dbReference type="InterPro" id="IPR000835">
    <property type="entry name" value="HTH_MarR-typ"/>
</dbReference>
<evidence type="ECO:0000313" key="3">
    <source>
        <dbReference type="Proteomes" id="UP000319263"/>
    </source>
</evidence>
<dbReference type="InterPro" id="IPR036390">
    <property type="entry name" value="WH_DNA-bd_sf"/>
</dbReference>
<dbReference type="Proteomes" id="UP000319263">
    <property type="component" value="Chromosome"/>
</dbReference>
<dbReference type="Pfam" id="PF12802">
    <property type="entry name" value="MarR_2"/>
    <property type="match status" value="1"/>
</dbReference>
<dbReference type="SMART" id="SM00347">
    <property type="entry name" value="HTH_MARR"/>
    <property type="match status" value="1"/>
</dbReference>
<dbReference type="PANTHER" id="PTHR33164">
    <property type="entry name" value="TRANSCRIPTIONAL REGULATOR, MARR FAMILY"/>
    <property type="match status" value="1"/>
</dbReference>
<sequence>MAGQIHPELDAAGYALLITILELDPDGQGVRAVDLAGKTRLHKSTLSRSLAVLEGLGLLARVRDPQDARARLVTLTDQGRTAVRESRSGRSELMLQRLAEWDDADLSQLAELLGRLSRALTVDN</sequence>
<dbReference type="SUPFAM" id="SSF46785">
    <property type="entry name" value="Winged helix' DNA-binding domain"/>
    <property type="match status" value="1"/>
</dbReference>
<dbReference type="Gene3D" id="1.10.10.10">
    <property type="entry name" value="Winged helix-like DNA-binding domain superfamily/Winged helix DNA-binding domain"/>
    <property type="match status" value="1"/>
</dbReference>
<gene>
    <name evidence="2" type="ORF">FOE78_13270</name>
</gene>
<dbReference type="AlphaFoldDB" id="A0A516Q5R7"/>
<organism evidence="2 3">
    <name type="scientific">Microlunatus elymi</name>
    <dbReference type="NCBI Taxonomy" id="2596828"/>
    <lineage>
        <taxon>Bacteria</taxon>
        <taxon>Bacillati</taxon>
        <taxon>Actinomycetota</taxon>
        <taxon>Actinomycetes</taxon>
        <taxon>Propionibacteriales</taxon>
        <taxon>Propionibacteriaceae</taxon>
        <taxon>Microlunatus</taxon>
    </lineage>
</organism>
<accession>A0A516Q5R7</accession>
<reference evidence="2 3" key="1">
    <citation type="submission" date="2019-07" db="EMBL/GenBank/DDBJ databases">
        <title>Microlunatus dokdonensis sp. nov. isolated from the rhizospheric soil of the wild plant Elymus tsukushiensis.</title>
        <authorList>
            <person name="Ghim S.-Y."/>
            <person name="Hwang Y.-J."/>
            <person name="Son J.-S."/>
            <person name="Shin J.-H."/>
        </authorList>
    </citation>
    <scope>NUCLEOTIDE SEQUENCE [LARGE SCALE GENOMIC DNA]</scope>
    <source>
        <strain evidence="2 3">KUDC0627</strain>
    </source>
</reference>
<dbReference type="GO" id="GO:0006950">
    <property type="term" value="P:response to stress"/>
    <property type="evidence" value="ECO:0007669"/>
    <property type="project" value="TreeGrafter"/>
</dbReference>
<proteinExistence type="predicted"/>
<dbReference type="GO" id="GO:0003700">
    <property type="term" value="F:DNA-binding transcription factor activity"/>
    <property type="evidence" value="ECO:0007669"/>
    <property type="project" value="InterPro"/>
</dbReference>
<name>A0A516Q5R7_9ACTN</name>
<dbReference type="PRINTS" id="PR00598">
    <property type="entry name" value="HTHMARR"/>
</dbReference>
<protein>
    <submittedName>
        <fullName evidence="2">MarR family transcriptional regulator</fullName>
    </submittedName>
</protein>
<feature type="domain" description="HTH marR-type" evidence="1">
    <location>
        <begin position="1"/>
        <end position="118"/>
    </location>
</feature>